<name>A0A9Q1JJC3_9CARY</name>
<evidence type="ECO:0000256" key="2">
    <source>
        <dbReference type="SAM" id="Phobius"/>
    </source>
</evidence>
<dbReference type="EMBL" id="JAKOGI010001518">
    <property type="protein sequence ID" value="KAJ8425209.1"/>
    <property type="molecule type" value="Genomic_DNA"/>
</dbReference>
<reference evidence="3" key="1">
    <citation type="submission" date="2022-04" db="EMBL/GenBank/DDBJ databases">
        <title>Carnegiea gigantea Genome sequencing and assembly v2.</title>
        <authorList>
            <person name="Copetti D."/>
            <person name="Sanderson M.J."/>
            <person name="Burquez A."/>
            <person name="Wojciechowski M.F."/>
        </authorList>
    </citation>
    <scope>NUCLEOTIDE SEQUENCE</scope>
    <source>
        <strain evidence="3">SGP5-SGP5p</strain>
        <tissue evidence="3">Aerial part</tissue>
    </source>
</reference>
<organism evidence="3 4">
    <name type="scientific">Carnegiea gigantea</name>
    <dbReference type="NCBI Taxonomy" id="171969"/>
    <lineage>
        <taxon>Eukaryota</taxon>
        <taxon>Viridiplantae</taxon>
        <taxon>Streptophyta</taxon>
        <taxon>Embryophyta</taxon>
        <taxon>Tracheophyta</taxon>
        <taxon>Spermatophyta</taxon>
        <taxon>Magnoliopsida</taxon>
        <taxon>eudicotyledons</taxon>
        <taxon>Gunneridae</taxon>
        <taxon>Pentapetalae</taxon>
        <taxon>Caryophyllales</taxon>
        <taxon>Cactineae</taxon>
        <taxon>Cactaceae</taxon>
        <taxon>Cactoideae</taxon>
        <taxon>Echinocereeae</taxon>
        <taxon>Carnegiea</taxon>
    </lineage>
</organism>
<dbReference type="OrthoDB" id="1738394at2759"/>
<feature type="transmembrane region" description="Helical" evidence="2">
    <location>
        <begin position="20"/>
        <end position="37"/>
    </location>
</feature>
<evidence type="ECO:0000313" key="4">
    <source>
        <dbReference type="Proteomes" id="UP001153076"/>
    </source>
</evidence>
<protein>
    <submittedName>
        <fullName evidence="3">Uncharacterized protein</fullName>
    </submittedName>
</protein>
<dbReference type="AlphaFoldDB" id="A0A9Q1JJC3"/>
<keyword evidence="2" id="KW-0812">Transmembrane</keyword>
<sequence>MHHVSYQGRGEGGGGGGVPVAAVVAYIVSCPASLAKLKPTRSNKLKQVYLEHHYLLPYCILPSQFKILLQQLGSNQSKVEIENEVFDELMYEEENPKRSISFGFNVDQSDVFGVNSILKNSGYVFPDNNMELKCVKEELASLKAMFLLMLKAERNGKITNEFLDATEVQEESSGNDLSNESTDTGPSTSTSQVN</sequence>
<evidence type="ECO:0000256" key="1">
    <source>
        <dbReference type="SAM" id="MobiDB-lite"/>
    </source>
</evidence>
<feature type="region of interest" description="Disordered" evidence="1">
    <location>
        <begin position="167"/>
        <end position="194"/>
    </location>
</feature>
<feature type="compositionally biased region" description="Polar residues" evidence="1">
    <location>
        <begin position="171"/>
        <end position="194"/>
    </location>
</feature>
<accession>A0A9Q1JJC3</accession>
<keyword evidence="4" id="KW-1185">Reference proteome</keyword>
<dbReference type="Proteomes" id="UP001153076">
    <property type="component" value="Unassembled WGS sequence"/>
</dbReference>
<keyword evidence="2" id="KW-1133">Transmembrane helix</keyword>
<evidence type="ECO:0000313" key="3">
    <source>
        <dbReference type="EMBL" id="KAJ8425209.1"/>
    </source>
</evidence>
<comment type="caution">
    <text evidence="3">The sequence shown here is derived from an EMBL/GenBank/DDBJ whole genome shotgun (WGS) entry which is preliminary data.</text>
</comment>
<gene>
    <name evidence="3" type="ORF">Cgig2_011798</name>
</gene>
<keyword evidence="2" id="KW-0472">Membrane</keyword>
<proteinExistence type="predicted"/>